<dbReference type="EMBL" id="JAROKS010000024">
    <property type="protein sequence ID" value="KAK1786751.1"/>
    <property type="molecule type" value="Genomic_DNA"/>
</dbReference>
<keyword evidence="2" id="KW-0812">Transmembrane</keyword>
<keyword evidence="2" id="KW-0472">Membrane</keyword>
<accession>A0AAD9DM26</accession>
<comment type="caution">
    <text evidence="3">The sequence shown here is derived from an EMBL/GenBank/DDBJ whole genome shotgun (WGS) entry which is preliminary data.</text>
</comment>
<dbReference type="AlphaFoldDB" id="A0AAD9DM26"/>
<keyword evidence="2" id="KW-1133">Transmembrane helix</keyword>
<evidence type="ECO:0000256" key="2">
    <source>
        <dbReference type="SAM" id="Phobius"/>
    </source>
</evidence>
<feature type="transmembrane region" description="Helical" evidence="2">
    <location>
        <begin position="62"/>
        <end position="83"/>
    </location>
</feature>
<keyword evidence="4" id="KW-1185">Reference proteome</keyword>
<feature type="non-terminal residue" evidence="3">
    <location>
        <position position="1"/>
    </location>
</feature>
<dbReference type="Proteomes" id="UP001239994">
    <property type="component" value="Unassembled WGS sequence"/>
</dbReference>
<gene>
    <name evidence="3" type="ORF">P4O66_017155</name>
</gene>
<evidence type="ECO:0000256" key="1">
    <source>
        <dbReference type="SAM" id="MobiDB-lite"/>
    </source>
</evidence>
<name>A0AAD9DM26_9TELE</name>
<feature type="region of interest" description="Disordered" evidence="1">
    <location>
        <begin position="153"/>
        <end position="174"/>
    </location>
</feature>
<evidence type="ECO:0000313" key="3">
    <source>
        <dbReference type="EMBL" id="KAK1786751.1"/>
    </source>
</evidence>
<evidence type="ECO:0000313" key="4">
    <source>
        <dbReference type="Proteomes" id="UP001239994"/>
    </source>
</evidence>
<dbReference type="PANTHER" id="PTHR31450">
    <property type="entry name" value="LEUCINE-RICH REPEAT-CONTAINING PROTEIN 19 LRRC19 FAMILY MEMBER"/>
    <property type="match status" value="1"/>
</dbReference>
<feature type="transmembrane region" description="Helical" evidence="2">
    <location>
        <begin position="12"/>
        <end position="31"/>
    </location>
</feature>
<protein>
    <submittedName>
        <fullName evidence="3">Uncharacterized protein</fullName>
    </submittedName>
</protein>
<dbReference type="Pfam" id="PF15176">
    <property type="entry name" value="LRR19-TM"/>
    <property type="match status" value="1"/>
</dbReference>
<proteinExistence type="predicted"/>
<sequence>GIFGNMGIRTSMLQLLYLWVVISVCGCIPFIQGQNEINELEQHFQHTATNPKVAVDSNSGNWTILVGVLLSVLSVAFLIVLLVKFRVFHRYMGGYRDALLPEEDAVSQFSHIGTIAENFPDCSLSDREAYSRGRDDDDDGFIEDNYIDSSKRYTAEEQVEKESDDELDIQFSIE</sequence>
<dbReference type="PANTHER" id="PTHR31450:SF3">
    <property type="entry name" value="TYPE III ENDOSOME MEMBRANE PROTEIN TEMP"/>
    <property type="match status" value="1"/>
</dbReference>
<reference evidence="3" key="1">
    <citation type="submission" date="2023-03" db="EMBL/GenBank/DDBJ databases">
        <title>Electrophorus voltai genome.</title>
        <authorList>
            <person name="Bian C."/>
        </authorList>
    </citation>
    <scope>NUCLEOTIDE SEQUENCE</scope>
    <source>
        <strain evidence="3">CB-2022</strain>
        <tissue evidence="3">Muscle</tissue>
    </source>
</reference>
<organism evidence="3 4">
    <name type="scientific">Electrophorus voltai</name>
    <dbReference type="NCBI Taxonomy" id="2609070"/>
    <lineage>
        <taxon>Eukaryota</taxon>
        <taxon>Metazoa</taxon>
        <taxon>Chordata</taxon>
        <taxon>Craniata</taxon>
        <taxon>Vertebrata</taxon>
        <taxon>Euteleostomi</taxon>
        <taxon>Actinopterygii</taxon>
        <taxon>Neopterygii</taxon>
        <taxon>Teleostei</taxon>
        <taxon>Ostariophysi</taxon>
        <taxon>Gymnotiformes</taxon>
        <taxon>Gymnotoidei</taxon>
        <taxon>Gymnotidae</taxon>
        <taxon>Electrophorus</taxon>
    </lineage>
</organism>